<evidence type="ECO:0000313" key="13">
    <source>
        <dbReference type="EMBL" id="CCH58540.1"/>
    </source>
</evidence>
<evidence type="ECO:0000256" key="8">
    <source>
        <dbReference type="ARBA" id="ARBA00022989"/>
    </source>
</evidence>
<dbReference type="Pfam" id="PF07774">
    <property type="entry name" value="EMC1_C"/>
    <property type="match status" value="1"/>
</dbReference>
<comment type="subcellular location">
    <subcellularLocation>
        <location evidence="1">Endoplasmic reticulum membrane</location>
        <topology evidence="1">Single-pass type I membrane protein</topology>
    </subcellularLocation>
</comment>
<protein>
    <recommendedName>
        <fullName evidence="4">ER membrane protein complex subunit 1</fullName>
    </recommendedName>
</protein>
<dbReference type="PANTHER" id="PTHR21573">
    <property type="entry name" value="ER MEMBRANE PROTEIN COMPLEX SUBUNIT 1"/>
    <property type="match status" value="1"/>
</dbReference>
<evidence type="ECO:0000256" key="11">
    <source>
        <dbReference type="SAM" id="Phobius"/>
    </source>
</evidence>
<organism evidence="13 14">
    <name type="scientific">Henningerozyma blattae (strain ATCC 34711 / CBS 6284 / DSM 70876 / NBRC 10599 / NRRL Y-10934 / UCD 77-7)</name>
    <name type="common">Yeast</name>
    <name type="synonym">Tetrapisispora blattae</name>
    <dbReference type="NCBI Taxonomy" id="1071380"/>
    <lineage>
        <taxon>Eukaryota</taxon>
        <taxon>Fungi</taxon>
        <taxon>Dikarya</taxon>
        <taxon>Ascomycota</taxon>
        <taxon>Saccharomycotina</taxon>
        <taxon>Saccharomycetes</taxon>
        <taxon>Saccharomycetales</taxon>
        <taxon>Saccharomycetaceae</taxon>
        <taxon>Henningerozyma</taxon>
    </lineage>
</organism>
<keyword evidence="9 11" id="KW-0472">Membrane</keyword>
<keyword evidence="8 11" id="KW-1133">Transmembrane helix</keyword>
<keyword evidence="14" id="KW-1185">Reference proteome</keyword>
<dbReference type="HOGENOM" id="CLU_005034_3_0_1"/>
<keyword evidence="5 11" id="KW-0812">Transmembrane</keyword>
<dbReference type="InParanoid" id="I2GWN8"/>
<dbReference type="GO" id="GO:0032977">
    <property type="term" value="F:membrane insertase activity"/>
    <property type="evidence" value="ECO:0007669"/>
    <property type="project" value="EnsemblFungi"/>
</dbReference>
<evidence type="ECO:0000256" key="10">
    <source>
        <dbReference type="ARBA" id="ARBA00023180"/>
    </source>
</evidence>
<feature type="transmembrane region" description="Helical" evidence="11">
    <location>
        <begin position="755"/>
        <end position="775"/>
    </location>
</feature>
<keyword evidence="7" id="KW-0256">Endoplasmic reticulum</keyword>
<keyword evidence="10" id="KW-0325">Glycoprotein</keyword>
<sequence length="788" mass="90326">MQRIYILTKIFNILSLQKHYKAKMRFIQSFWLSIIIHVLKLTLVKAVYEDEAYITDWQLQNIGHYNCIMDDPPNNRFFVLSASDQDDEFSKLSVINQLTGEVILRTNLKYKIVDSMIDINETMLVLKDKSGKFISFNTETLFEIEILNEFENFKTSCTEFDPKLQHNIKIIDNEILFVEDAKDTLRITLPPKFQKIEFLSTDNSTNLKVLAATEGEIYYYYSIVDNKLKTTWTKDESIANIVDYVFIDIKSTSLDSVAEQIKYETMSSSIFEAYLVRISKNFNRLSKFLKENNYNPGQILTKLITFDNDDDEAQYLIEQDMKFGFLKSLTVVDSNGRISAIDVMKGLAIWNIETELNNVIAMEFNESEGNLYVFAANGLYKSYKISNGMLMGKSTEGTLSKNISDDVIVEKLERLGNSNLYYVKISQSNEKLVVDLSKKKGVEDTNNIDKDENTIYICDHDSQGVYGYIINQKYQIKQSWKHNLNENEELISFATKDTDPIVNIGVILGDRSVLYKYLYPNLASYIIHNNDSNQLILNVIDTITGEILYSQVQNDVFDSTSPVTMVFGEYWIIYSYFSNEPIPEQKIVVVELYESLIPNESKSNSSMTIDPTEGIFKPSAITAAFFFPEQIKQMALSHTKFDITTKAILLELVNGQLTYLPKSILNPRRKPEELMTDADKKEFMAAPYIPTLPINDHFVISHFRQILSGKNGKLVSVPTNLESTSSVCLLGYDLFCTRITPSGPFDVLSPTFEKFNLLGTVILLVTLCLFLRPYVASRRLKTAWFVRG</sequence>
<dbReference type="Proteomes" id="UP000002866">
    <property type="component" value="Chromosome 1"/>
</dbReference>
<comment type="similarity">
    <text evidence="2">Belongs to the EMC1 family.</text>
</comment>
<dbReference type="OMA" id="PIPEQKL"/>
<dbReference type="STRING" id="1071380.I2GWN8"/>
<dbReference type="PANTHER" id="PTHR21573:SF0">
    <property type="entry name" value="ER MEMBRANE PROTEIN COMPLEX SUBUNIT 1"/>
    <property type="match status" value="1"/>
</dbReference>
<dbReference type="InterPro" id="IPR011047">
    <property type="entry name" value="Quinoprotein_ADH-like_sf"/>
</dbReference>
<dbReference type="GO" id="GO:0072546">
    <property type="term" value="C:EMC complex"/>
    <property type="evidence" value="ECO:0007669"/>
    <property type="project" value="EnsemblFungi"/>
</dbReference>
<dbReference type="RefSeq" id="XP_004178059.1">
    <property type="nucleotide sequence ID" value="XM_004178011.1"/>
</dbReference>
<dbReference type="InterPro" id="IPR011678">
    <property type="entry name" value="EMC1_C"/>
</dbReference>
<evidence type="ECO:0000256" key="4">
    <source>
        <dbReference type="ARBA" id="ARBA00020824"/>
    </source>
</evidence>
<evidence type="ECO:0000256" key="5">
    <source>
        <dbReference type="ARBA" id="ARBA00022692"/>
    </source>
</evidence>
<evidence type="ECO:0000313" key="14">
    <source>
        <dbReference type="Proteomes" id="UP000002866"/>
    </source>
</evidence>
<dbReference type="InterPro" id="IPR026895">
    <property type="entry name" value="EMC1"/>
</dbReference>
<dbReference type="OrthoDB" id="28092at2759"/>
<feature type="domain" description="ER membrane protein complex subunit 1 C-terminal" evidence="12">
    <location>
        <begin position="569"/>
        <end position="784"/>
    </location>
</feature>
<evidence type="ECO:0000256" key="7">
    <source>
        <dbReference type="ARBA" id="ARBA00022824"/>
    </source>
</evidence>
<evidence type="ECO:0000256" key="9">
    <source>
        <dbReference type="ARBA" id="ARBA00023136"/>
    </source>
</evidence>
<dbReference type="GO" id="GO:0045050">
    <property type="term" value="P:protein insertion into ER membrane by stop-transfer membrane-anchor sequence"/>
    <property type="evidence" value="ECO:0007669"/>
    <property type="project" value="EnsemblFungi"/>
</dbReference>
<dbReference type="eggNOG" id="KOG2103">
    <property type="taxonomic scope" value="Eukaryota"/>
</dbReference>
<dbReference type="SUPFAM" id="SSF50998">
    <property type="entry name" value="Quinoprotein alcohol dehydrogenase-like"/>
    <property type="match status" value="1"/>
</dbReference>
<dbReference type="GO" id="GO:0034975">
    <property type="term" value="P:protein folding in endoplasmic reticulum"/>
    <property type="evidence" value="ECO:0007669"/>
    <property type="project" value="TreeGrafter"/>
</dbReference>
<evidence type="ECO:0000256" key="1">
    <source>
        <dbReference type="ARBA" id="ARBA00004115"/>
    </source>
</evidence>
<evidence type="ECO:0000256" key="6">
    <source>
        <dbReference type="ARBA" id="ARBA00022729"/>
    </source>
</evidence>
<evidence type="ECO:0000256" key="2">
    <source>
        <dbReference type="ARBA" id="ARBA00007904"/>
    </source>
</evidence>
<keyword evidence="6" id="KW-0732">Signal</keyword>
<dbReference type="GeneID" id="14493334"/>
<comment type="subunit">
    <text evidence="3">Component of the ER membrane protein complex (EMC).</text>
</comment>
<dbReference type="FunCoup" id="I2GWN8">
    <property type="interactions" value="838"/>
</dbReference>
<dbReference type="GO" id="GO:0015914">
    <property type="term" value="P:phospholipid transport"/>
    <property type="evidence" value="ECO:0007669"/>
    <property type="project" value="EnsemblFungi"/>
</dbReference>
<evidence type="ECO:0000259" key="12">
    <source>
        <dbReference type="Pfam" id="PF07774"/>
    </source>
</evidence>
<proteinExistence type="inferred from homology"/>
<dbReference type="AlphaFoldDB" id="I2GWN8"/>
<dbReference type="EMBL" id="HE806316">
    <property type="protein sequence ID" value="CCH58540.1"/>
    <property type="molecule type" value="Genomic_DNA"/>
</dbReference>
<name>I2GWN8_HENB6</name>
<evidence type="ECO:0000256" key="3">
    <source>
        <dbReference type="ARBA" id="ARBA00011276"/>
    </source>
</evidence>
<gene>
    <name evidence="13" type="primary">TBLA0A07500</name>
    <name evidence="13" type="ORF">TBLA_0A07500</name>
</gene>
<accession>I2GWN8</accession>
<dbReference type="KEGG" id="tbl:TBLA_0A07500"/>
<dbReference type="GO" id="GO:0006644">
    <property type="term" value="P:phospholipid metabolic process"/>
    <property type="evidence" value="ECO:0007669"/>
    <property type="project" value="EnsemblFungi"/>
</dbReference>
<reference evidence="13 14" key="1">
    <citation type="journal article" date="2011" name="Proc. Natl. Acad. Sci. U.S.A.">
        <title>Evolutionary erosion of yeast sex chromosomes by mating-type switching accidents.</title>
        <authorList>
            <person name="Gordon J.L."/>
            <person name="Armisen D."/>
            <person name="Proux-Wera E."/>
            <person name="Oheigeartaigh S.S."/>
            <person name="Byrne K.P."/>
            <person name="Wolfe K.H."/>
        </authorList>
    </citation>
    <scope>NUCLEOTIDE SEQUENCE [LARGE SCALE GENOMIC DNA]</scope>
    <source>
        <strain evidence="14">ATCC 34711 / CBS 6284 / DSM 70876 / NBRC 10599 / NRRL Y-10934 / UCD 77-7</strain>
    </source>
</reference>